<protein>
    <recommendedName>
        <fullName evidence="6">Diguanylate cyclase (GGDEF) domain-containing protein</fullName>
    </recommendedName>
</protein>
<dbReference type="Gene3D" id="3.20.20.450">
    <property type="entry name" value="EAL domain"/>
    <property type="match status" value="1"/>
</dbReference>
<organism evidence="4 5">
    <name type="scientific">Acetivibrio saccincola</name>
    <dbReference type="NCBI Taxonomy" id="1677857"/>
    <lineage>
        <taxon>Bacteria</taxon>
        <taxon>Bacillati</taxon>
        <taxon>Bacillota</taxon>
        <taxon>Clostridia</taxon>
        <taxon>Eubacteriales</taxon>
        <taxon>Oscillospiraceae</taxon>
        <taxon>Acetivibrio</taxon>
    </lineage>
</organism>
<dbReference type="InterPro" id="IPR031621">
    <property type="entry name" value="HisKA_7TM"/>
</dbReference>
<dbReference type="EMBL" id="NEMB01000003">
    <property type="protein sequence ID" value="PQQ66501.1"/>
    <property type="molecule type" value="Genomic_DNA"/>
</dbReference>
<comment type="caution">
    <text evidence="4">The sequence shown here is derived from an EMBL/GenBank/DDBJ whole genome shotgun (WGS) entry which is preliminary data.</text>
</comment>
<feature type="domain" description="EAL" evidence="2">
    <location>
        <begin position="560"/>
        <end position="815"/>
    </location>
</feature>
<dbReference type="Pfam" id="PF00563">
    <property type="entry name" value="EAL"/>
    <property type="match status" value="1"/>
</dbReference>
<feature type="domain" description="GGDEF" evidence="3">
    <location>
        <begin position="418"/>
        <end position="551"/>
    </location>
</feature>
<dbReference type="Proteomes" id="UP000239720">
    <property type="component" value="Unassembled WGS sequence"/>
</dbReference>
<dbReference type="CDD" id="cd01948">
    <property type="entry name" value="EAL"/>
    <property type="match status" value="1"/>
</dbReference>
<dbReference type="InterPro" id="IPR001633">
    <property type="entry name" value="EAL_dom"/>
</dbReference>
<name>A0A2S8R9M6_9FIRM</name>
<feature type="transmembrane region" description="Helical" evidence="1">
    <location>
        <begin position="18"/>
        <end position="38"/>
    </location>
</feature>
<dbReference type="FunFam" id="3.30.70.270:FF:000001">
    <property type="entry name" value="Diguanylate cyclase domain protein"/>
    <property type="match status" value="1"/>
</dbReference>
<dbReference type="PROSITE" id="PS50883">
    <property type="entry name" value="EAL"/>
    <property type="match status" value="1"/>
</dbReference>
<dbReference type="InterPro" id="IPR029787">
    <property type="entry name" value="Nucleotide_cyclase"/>
</dbReference>
<evidence type="ECO:0000259" key="2">
    <source>
        <dbReference type="PROSITE" id="PS50883"/>
    </source>
</evidence>
<feature type="transmembrane region" description="Helical" evidence="1">
    <location>
        <begin position="340"/>
        <end position="359"/>
    </location>
</feature>
<dbReference type="AlphaFoldDB" id="A0A2S8R9M6"/>
<keyword evidence="1" id="KW-1133">Transmembrane helix</keyword>
<dbReference type="InterPro" id="IPR043128">
    <property type="entry name" value="Rev_trsase/Diguanyl_cyclase"/>
</dbReference>
<keyword evidence="1" id="KW-0472">Membrane</keyword>
<keyword evidence="1" id="KW-0812">Transmembrane</keyword>
<accession>A0A2S8R9M6</accession>
<dbReference type="SUPFAM" id="SSF55073">
    <property type="entry name" value="Nucleotide cyclase"/>
    <property type="match status" value="1"/>
</dbReference>
<feature type="transmembrane region" description="Helical" evidence="1">
    <location>
        <begin position="115"/>
        <end position="134"/>
    </location>
</feature>
<evidence type="ECO:0000259" key="3">
    <source>
        <dbReference type="PROSITE" id="PS50887"/>
    </source>
</evidence>
<dbReference type="SUPFAM" id="SSF141868">
    <property type="entry name" value="EAL domain-like"/>
    <property type="match status" value="1"/>
</dbReference>
<evidence type="ECO:0000256" key="1">
    <source>
        <dbReference type="SAM" id="Phobius"/>
    </source>
</evidence>
<dbReference type="SMART" id="SM00052">
    <property type="entry name" value="EAL"/>
    <property type="match status" value="1"/>
</dbReference>
<dbReference type="PANTHER" id="PTHR44757:SF2">
    <property type="entry name" value="BIOFILM ARCHITECTURE MAINTENANCE PROTEIN MBAA"/>
    <property type="match status" value="1"/>
</dbReference>
<dbReference type="Gene3D" id="3.30.70.270">
    <property type="match status" value="1"/>
</dbReference>
<dbReference type="PROSITE" id="PS50887">
    <property type="entry name" value="GGDEF"/>
    <property type="match status" value="1"/>
</dbReference>
<feature type="transmembrane region" description="Helical" evidence="1">
    <location>
        <begin position="193"/>
        <end position="213"/>
    </location>
</feature>
<feature type="transmembrane region" description="Helical" evidence="1">
    <location>
        <begin position="159"/>
        <end position="181"/>
    </location>
</feature>
<sequence>MACSLETREVKIVDYPSIFLILFISVCVVSTVLGILVIINNHKALANKIFLVLIMSVNIWTVGLGFATVAPDVVTAEFWRRFASFGWGSAYAIIFHFILIITDNHALIKKRWSRLLLYLPAALCILVFGLPTGLNKKPYNLHLTQFGWINVAENNLWDWFFYIYYISYTVTGLVLLLRWGIKSSDSKIKVQSRFLFLSFTITFLLASISDVMISDIPQIAPIILLMPIAVIYQAITKYGFIISKPTEKKSRFSFVIMEVVAYIVLAFLQIRLTELPSTFKLAIIDGHTLRGIITQLQMLLSIYMVLKEDKPGFIAAVLINALNLLFTLSFIIRLKTVEPLPATISHLSTLFIIVLIGMYKKKTAANIREINEQRNILKLSEQKLYHMAYYDSLTGLHNKEWFMEKLESSIQEAKKDATLLGVIFLDLDSFKSINDTMGHSTGDSVLKMTAERLSSCLREKDTIARFGADEFLILITNIKRLEELKKITDRIIGVFDQCIHVQDIEYFMTASAGVAVYPVDGEDPETLVKNADIAMYEAKAGGKNQIIYCSPAMKEEATKKMKLTNSLYRALDKNELYLHYQPQVDVKTQKIIGFEALLRWNNGEYGMVSPNIFIPMAEQTGLIRPIGLWVIKTACKEFKEFNKSGNKSITLSVNLSIEQLKDITIAEKISEILYATKMNPKNLQIEITESIAFNEDYNILKRLKDIRNLGISVSIDDFGKGYSSLNRLKTFSIDLLKIDMDFVHGITSQSQKDRAIIKSIIQVAKNLNVKVLAEGVETEEQFTFLRDNGCDIVQGYYFYKPMPASEIEKLDIMEAYR</sequence>
<gene>
    <name evidence="4" type="ORF">B9R14_06880</name>
</gene>
<dbReference type="Pfam" id="PF00990">
    <property type="entry name" value="GGDEF"/>
    <property type="match status" value="1"/>
</dbReference>
<dbReference type="SMART" id="SM00267">
    <property type="entry name" value="GGDEF"/>
    <property type="match status" value="1"/>
</dbReference>
<evidence type="ECO:0000313" key="4">
    <source>
        <dbReference type="EMBL" id="PQQ66501.1"/>
    </source>
</evidence>
<dbReference type="InterPro" id="IPR052155">
    <property type="entry name" value="Biofilm_reg_signaling"/>
</dbReference>
<dbReference type="PANTHER" id="PTHR44757">
    <property type="entry name" value="DIGUANYLATE CYCLASE DGCP"/>
    <property type="match status" value="1"/>
</dbReference>
<feature type="transmembrane region" description="Helical" evidence="1">
    <location>
        <begin position="50"/>
        <end position="70"/>
    </location>
</feature>
<dbReference type="OrthoDB" id="9762141at2"/>
<proteinExistence type="predicted"/>
<reference evidence="4 5" key="1">
    <citation type="journal article" date="2018" name="Syst. Appl. Microbiol.">
        <title>Characterization and high-quality draft genome sequence of Herbivorax saccincola A7, an anaerobic, alkaliphilic, thermophilic, cellulolytic, and xylanolytic bacterium.</title>
        <authorList>
            <person name="Aikawa S."/>
            <person name="Baramee S."/>
            <person name="Sermsathanaswadi J."/>
            <person name="Thianheng P."/>
            <person name="Tachaapaikoon C."/>
            <person name="Shikata A."/>
            <person name="Waeonukul R."/>
            <person name="Pason P."/>
            <person name="Ratanakhanokchai K."/>
            <person name="Kosugi A."/>
        </authorList>
    </citation>
    <scope>NUCLEOTIDE SEQUENCE [LARGE SCALE GENOMIC DNA]</scope>
    <source>
        <strain evidence="4 5">A7</strain>
    </source>
</reference>
<dbReference type="Pfam" id="PF16927">
    <property type="entry name" value="HisKA_7TM"/>
    <property type="match status" value="1"/>
</dbReference>
<dbReference type="CDD" id="cd01949">
    <property type="entry name" value="GGDEF"/>
    <property type="match status" value="1"/>
</dbReference>
<feature type="transmembrane region" description="Helical" evidence="1">
    <location>
        <begin position="313"/>
        <end position="334"/>
    </location>
</feature>
<feature type="transmembrane region" description="Helical" evidence="1">
    <location>
        <begin position="252"/>
        <end position="268"/>
    </location>
</feature>
<evidence type="ECO:0008006" key="6">
    <source>
        <dbReference type="Google" id="ProtNLM"/>
    </source>
</evidence>
<evidence type="ECO:0000313" key="5">
    <source>
        <dbReference type="Proteomes" id="UP000239720"/>
    </source>
</evidence>
<feature type="transmembrane region" description="Helical" evidence="1">
    <location>
        <begin position="219"/>
        <end position="240"/>
    </location>
</feature>
<dbReference type="InterPro" id="IPR035919">
    <property type="entry name" value="EAL_sf"/>
</dbReference>
<feature type="transmembrane region" description="Helical" evidence="1">
    <location>
        <begin position="82"/>
        <end position="103"/>
    </location>
</feature>
<dbReference type="InterPro" id="IPR000160">
    <property type="entry name" value="GGDEF_dom"/>
</dbReference>
<dbReference type="NCBIfam" id="TIGR00254">
    <property type="entry name" value="GGDEF"/>
    <property type="match status" value="1"/>
</dbReference>